<protein>
    <submittedName>
        <fullName evidence="1">Uncharacterized protein</fullName>
    </submittedName>
</protein>
<dbReference type="AlphaFoldDB" id="A0A9P1CD55"/>
<dbReference type="EMBL" id="CAMXCT010001366">
    <property type="protein sequence ID" value="CAI3989400.1"/>
    <property type="molecule type" value="Genomic_DNA"/>
</dbReference>
<dbReference type="EMBL" id="CAMXCT020001366">
    <property type="protein sequence ID" value="CAL1142775.1"/>
    <property type="molecule type" value="Genomic_DNA"/>
</dbReference>
<evidence type="ECO:0000313" key="1">
    <source>
        <dbReference type="EMBL" id="CAI3989400.1"/>
    </source>
</evidence>
<gene>
    <name evidence="1" type="ORF">C1SCF055_LOCUS16478</name>
</gene>
<evidence type="ECO:0000313" key="3">
    <source>
        <dbReference type="Proteomes" id="UP001152797"/>
    </source>
</evidence>
<dbReference type="EMBL" id="CAMXCT030001366">
    <property type="protein sequence ID" value="CAL4776712.1"/>
    <property type="molecule type" value="Genomic_DNA"/>
</dbReference>
<reference evidence="2 3" key="2">
    <citation type="submission" date="2024-05" db="EMBL/GenBank/DDBJ databases">
        <authorList>
            <person name="Chen Y."/>
            <person name="Shah S."/>
            <person name="Dougan E. K."/>
            <person name="Thang M."/>
            <person name="Chan C."/>
        </authorList>
    </citation>
    <scope>NUCLEOTIDE SEQUENCE [LARGE SCALE GENOMIC DNA]</scope>
</reference>
<proteinExistence type="predicted"/>
<keyword evidence="3" id="KW-1185">Reference proteome</keyword>
<organism evidence="1">
    <name type="scientific">Cladocopium goreaui</name>
    <dbReference type="NCBI Taxonomy" id="2562237"/>
    <lineage>
        <taxon>Eukaryota</taxon>
        <taxon>Sar</taxon>
        <taxon>Alveolata</taxon>
        <taxon>Dinophyceae</taxon>
        <taxon>Suessiales</taxon>
        <taxon>Symbiodiniaceae</taxon>
        <taxon>Cladocopium</taxon>
    </lineage>
</organism>
<evidence type="ECO:0000313" key="2">
    <source>
        <dbReference type="EMBL" id="CAL4776712.1"/>
    </source>
</evidence>
<reference evidence="1" key="1">
    <citation type="submission" date="2022-10" db="EMBL/GenBank/DDBJ databases">
        <authorList>
            <person name="Chen Y."/>
            <person name="Dougan E. K."/>
            <person name="Chan C."/>
            <person name="Rhodes N."/>
            <person name="Thang M."/>
        </authorList>
    </citation>
    <scope>NUCLEOTIDE SEQUENCE</scope>
</reference>
<dbReference type="Proteomes" id="UP001152797">
    <property type="component" value="Unassembled WGS sequence"/>
</dbReference>
<accession>A0A9P1CD55</accession>
<name>A0A9P1CD55_9DINO</name>
<sequence>MQLMELVGCTQTVRKTSRRTDTYSPAVAAVGQEIHPGRSSWKLPTRRRLTPACEATRQEAAAKALGLQACCGREFLADWSRMYRQRRPLGRTSHVRSHVDI</sequence>
<comment type="caution">
    <text evidence="1">The sequence shown here is derived from an EMBL/GenBank/DDBJ whole genome shotgun (WGS) entry which is preliminary data.</text>
</comment>